<sequence length="109" mass="11617">MRTKTVLAGLMMVAGLGVAGLAAPASAQGIQIGPGGVRVDPGYRERGPRDDVDLSRGEAIRIARRQGLTDVDNVDRRGPRIIVRGSDRRGDDITVVVDSRSGDVIDVRR</sequence>
<protein>
    <recommendedName>
        <fullName evidence="5">PepSY domain-containing protein</fullName>
    </recommendedName>
</protein>
<gene>
    <name evidence="3" type="ORF">AFCDBAGC_1389</name>
</gene>
<dbReference type="RefSeq" id="WP_238271584.1">
    <property type="nucleotide sequence ID" value="NZ_BPQG01000018.1"/>
</dbReference>
<evidence type="ECO:0000256" key="1">
    <source>
        <dbReference type="SAM" id="MobiDB-lite"/>
    </source>
</evidence>
<keyword evidence="4" id="KW-1185">Reference proteome</keyword>
<organism evidence="3 4">
    <name type="scientific">Methylobacterium cerastii</name>
    <dbReference type="NCBI Taxonomy" id="932741"/>
    <lineage>
        <taxon>Bacteria</taxon>
        <taxon>Pseudomonadati</taxon>
        <taxon>Pseudomonadota</taxon>
        <taxon>Alphaproteobacteria</taxon>
        <taxon>Hyphomicrobiales</taxon>
        <taxon>Methylobacteriaceae</taxon>
        <taxon>Methylobacterium</taxon>
    </lineage>
</organism>
<keyword evidence="2" id="KW-0732">Signal</keyword>
<dbReference type="Proteomes" id="UP001055117">
    <property type="component" value="Unassembled WGS sequence"/>
</dbReference>
<proteinExistence type="predicted"/>
<evidence type="ECO:0000313" key="4">
    <source>
        <dbReference type="Proteomes" id="UP001055117"/>
    </source>
</evidence>
<feature type="compositionally biased region" description="Basic and acidic residues" evidence="1">
    <location>
        <begin position="41"/>
        <end position="51"/>
    </location>
</feature>
<feature type="signal peptide" evidence="2">
    <location>
        <begin position="1"/>
        <end position="27"/>
    </location>
</feature>
<reference evidence="3 4" key="1">
    <citation type="journal article" date="2021" name="Front. Microbiol.">
        <title>Comprehensive Comparative Genomics and Phenotyping of Methylobacterium Species.</title>
        <authorList>
            <person name="Alessa O."/>
            <person name="Ogura Y."/>
            <person name="Fujitani Y."/>
            <person name="Takami H."/>
            <person name="Hayashi T."/>
            <person name="Sahin N."/>
            <person name="Tani A."/>
        </authorList>
    </citation>
    <scope>NUCLEOTIDE SEQUENCE [LARGE SCALE GENOMIC DNA]</scope>
    <source>
        <strain evidence="3 4">DSM 23679</strain>
    </source>
</reference>
<feature type="region of interest" description="Disordered" evidence="1">
    <location>
        <begin position="30"/>
        <end position="51"/>
    </location>
</feature>
<evidence type="ECO:0000256" key="2">
    <source>
        <dbReference type="SAM" id="SignalP"/>
    </source>
</evidence>
<evidence type="ECO:0000313" key="3">
    <source>
        <dbReference type="EMBL" id="GJD43537.1"/>
    </source>
</evidence>
<feature type="chain" id="PRO_5047519147" description="PepSY domain-containing protein" evidence="2">
    <location>
        <begin position="28"/>
        <end position="109"/>
    </location>
</feature>
<dbReference type="EMBL" id="BPQG01000018">
    <property type="protein sequence ID" value="GJD43537.1"/>
    <property type="molecule type" value="Genomic_DNA"/>
</dbReference>
<name>A0ABQ4QF57_9HYPH</name>
<comment type="caution">
    <text evidence="3">The sequence shown here is derived from an EMBL/GenBank/DDBJ whole genome shotgun (WGS) entry which is preliminary data.</text>
</comment>
<evidence type="ECO:0008006" key="5">
    <source>
        <dbReference type="Google" id="ProtNLM"/>
    </source>
</evidence>
<accession>A0ABQ4QF57</accession>